<gene>
    <name evidence="1" type="ORF">NM06_01955</name>
</gene>
<accession>A0A0A5HZH2</accession>
<dbReference type="Proteomes" id="UP000030451">
    <property type="component" value="Unassembled WGS sequence"/>
</dbReference>
<dbReference type="EMBL" id="JRWP01000004">
    <property type="protein sequence ID" value="KGY09700.1"/>
    <property type="molecule type" value="Genomic_DNA"/>
</dbReference>
<reference evidence="1 2" key="1">
    <citation type="submission" date="2014-10" db="EMBL/GenBank/DDBJ databases">
        <title>Genome sequencing of Vibrio sinaloensis T08.</title>
        <authorList>
            <person name="Chan K.-G."/>
            <person name="Mohamad N.I."/>
        </authorList>
    </citation>
    <scope>NUCLEOTIDE SEQUENCE [LARGE SCALE GENOMIC DNA]</scope>
    <source>
        <strain evidence="1 2">T08</strain>
    </source>
</reference>
<dbReference type="STRING" id="379097.SE23_00620"/>
<dbReference type="Pfam" id="PF11066">
    <property type="entry name" value="DUF2867"/>
    <property type="match status" value="1"/>
</dbReference>
<dbReference type="RefSeq" id="WP_038187431.1">
    <property type="nucleotide sequence ID" value="NZ_JRWP01000004.1"/>
</dbReference>
<protein>
    <recommendedName>
        <fullName evidence="3">DUF2867 domain-containing protein</fullName>
    </recommendedName>
</protein>
<dbReference type="AlphaFoldDB" id="A0A0A5HZH2"/>
<name>A0A0A5HZH2_PHOS4</name>
<evidence type="ECO:0000313" key="2">
    <source>
        <dbReference type="Proteomes" id="UP000030451"/>
    </source>
</evidence>
<proteinExistence type="predicted"/>
<comment type="caution">
    <text evidence="1">The sequence shown here is derived from an EMBL/GenBank/DDBJ whole genome shotgun (WGS) entry which is preliminary data.</text>
</comment>
<evidence type="ECO:0000313" key="1">
    <source>
        <dbReference type="EMBL" id="KGY09700.1"/>
    </source>
</evidence>
<dbReference type="InterPro" id="IPR021295">
    <property type="entry name" value="DUF2867"/>
</dbReference>
<organism evidence="1 2">
    <name type="scientific">Photobacterium sp. (strain ATCC 43367)</name>
    <dbReference type="NCBI Taxonomy" id="379097"/>
    <lineage>
        <taxon>Bacteria</taxon>
        <taxon>Pseudomonadati</taxon>
        <taxon>Pseudomonadota</taxon>
        <taxon>Gammaproteobacteria</taxon>
        <taxon>Vibrionales</taxon>
        <taxon>Vibrionaceae</taxon>
        <taxon>Vibrio</taxon>
        <taxon>Vibrio oreintalis group</taxon>
    </lineage>
</organism>
<sequence length="165" mass="18751">MSKPSLIEPYLENAHFSDCFSVTLPNQQQSAFEVYKALMKSSPRWVNRLMELRNFIVSKLGLKNLGSMNELSTDLDETACKPGDRIGIFTLASLTPNELLAEDCDKHLNVRLSFLLVPNGEWVTLHVTTVVYIKNWLGRVYMLPVAPMHKIIVPSSLKALERQYL</sequence>
<evidence type="ECO:0008006" key="3">
    <source>
        <dbReference type="Google" id="ProtNLM"/>
    </source>
</evidence>
<dbReference type="OrthoDB" id="7058586at2"/>